<name>A0ACB8W1Q5_9TELE</name>
<comment type="caution">
    <text evidence="1">The sequence shown here is derived from an EMBL/GenBank/DDBJ whole genome shotgun (WGS) entry which is preliminary data.</text>
</comment>
<reference evidence="1" key="1">
    <citation type="submission" date="2022-04" db="EMBL/GenBank/DDBJ databases">
        <title>Jade perch genome.</title>
        <authorList>
            <person name="Chao B."/>
        </authorList>
    </citation>
    <scope>NUCLEOTIDE SEQUENCE</scope>
    <source>
        <strain evidence="1">CB-2022</strain>
    </source>
</reference>
<dbReference type="Proteomes" id="UP000831701">
    <property type="component" value="Chromosome 15"/>
</dbReference>
<keyword evidence="2" id="KW-1185">Reference proteome</keyword>
<gene>
    <name evidence="1" type="ORF">L3Q82_002006</name>
</gene>
<dbReference type="EMBL" id="CM041545">
    <property type="protein sequence ID" value="KAI3361641.1"/>
    <property type="molecule type" value="Genomic_DNA"/>
</dbReference>
<proteinExistence type="predicted"/>
<evidence type="ECO:0000313" key="1">
    <source>
        <dbReference type="EMBL" id="KAI3361641.1"/>
    </source>
</evidence>
<accession>A0ACB8W1Q5</accession>
<evidence type="ECO:0000313" key="2">
    <source>
        <dbReference type="Proteomes" id="UP000831701"/>
    </source>
</evidence>
<organism evidence="1 2">
    <name type="scientific">Scortum barcoo</name>
    <name type="common">barcoo grunter</name>
    <dbReference type="NCBI Taxonomy" id="214431"/>
    <lineage>
        <taxon>Eukaryota</taxon>
        <taxon>Metazoa</taxon>
        <taxon>Chordata</taxon>
        <taxon>Craniata</taxon>
        <taxon>Vertebrata</taxon>
        <taxon>Euteleostomi</taxon>
        <taxon>Actinopterygii</taxon>
        <taxon>Neopterygii</taxon>
        <taxon>Teleostei</taxon>
        <taxon>Neoteleostei</taxon>
        <taxon>Acanthomorphata</taxon>
        <taxon>Eupercaria</taxon>
        <taxon>Centrarchiformes</taxon>
        <taxon>Terapontoidei</taxon>
        <taxon>Terapontidae</taxon>
        <taxon>Scortum</taxon>
    </lineage>
</organism>
<protein>
    <submittedName>
        <fullName evidence="1">Uncharacterized protein</fullName>
    </submittedName>
</protein>
<sequence>MSSGILSEVEQRLSDLLWAENIAVNILCFFTGYSTQFRSKNDTSYKDNTILRFADDTTVIGLISGGDETAYRREVASLVKWCDSNNLSLNTDKTKEMVLDLRRERRQHQPLIRDSELVKKAHQRLYFLRRLRKFGMSQRTQRTFYTAVIESILTSCITVWYGNSTAADRKRLQRAVRMAERIVWEPLPSLQDIYHHRVHRRACRIITDPSHPQHTLFSPSALWQEAAGVGLVPAPVSCVWVSGWLRSQLGHNKFCAWFGWRGWQPGYPGVVLEVPSCEATSPGMTHNSVPLSSCQSRLTEASAGHVAQRVTPSDGEFEMPQGHDTFTGFTVLSGLEKYTCRGREERHSVFVPRPKRKSHCP</sequence>